<name>A0A1E4TCS8_9ASCO</name>
<organism evidence="9 10">
    <name type="scientific">Tortispora caseinolytica NRRL Y-17796</name>
    <dbReference type="NCBI Taxonomy" id="767744"/>
    <lineage>
        <taxon>Eukaryota</taxon>
        <taxon>Fungi</taxon>
        <taxon>Dikarya</taxon>
        <taxon>Ascomycota</taxon>
        <taxon>Saccharomycotina</taxon>
        <taxon>Trigonopsidomycetes</taxon>
        <taxon>Trigonopsidales</taxon>
        <taxon>Trigonopsidaceae</taxon>
        <taxon>Tortispora</taxon>
    </lineage>
</organism>
<dbReference type="InterPro" id="IPR020846">
    <property type="entry name" value="MFS_dom"/>
</dbReference>
<sequence>MKSNRYMKLVNVFVALGSFCYGYCASVISSTIGQPGWYIQFDLPQNGEPGYEGRTTNVIATANGLFSAGGAVGCIWMMIMGDYLGRKRNIQIGAFTTMFGAALQTGGATLAMFQAGRWICGMGIGTLVTVVPMYMSEMARPAARGWIVGHHAIFLVFGYMTSAWVSYGCYYATDVNMNFAWRFPLAIQCLPSLLLLIGGQFIPESPRWCVSQDKIEEGWNSLLKLRRDAEHDPDNTFIKEEFYQIREQILLDKTKLQQSGGGIWKAVLKRPSYRKRMFVGFLTQWGAEFGGPLVVNNYQVILYTNLGQTGGMPLLLAAVWLTTAAIWNPIGAWLHDKVNSRRKMYMTGFAGIVVTVSVEAALVAQFSSTDNKVGNGFAILFLFLYLLMQGMFCDTTMYIYVSEIFPTEIRAIGMGFSLFGQFASALILLQTAPIGFANVGWKYYLVIIIWSAFFIPVIYFYFPETAKLSLEEINAQFGDDVAVHINDVPYEQRKQLDEFIKSIDVIHLPEDEKANQDNVEDVEVNSKN</sequence>
<dbReference type="PRINTS" id="PR00171">
    <property type="entry name" value="SUGRTRNSPORT"/>
</dbReference>
<accession>A0A1E4TCS8</accession>
<dbReference type="GO" id="GO:0005351">
    <property type="term" value="F:carbohydrate:proton symporter activity"/>
    <property type="evidence" value="ECO:0007669"/>
    <property type="project" value="TreeGrafter"/>
</dbReference>
<feature type="transmembrane region" description="Helical" evidence="7">
    <location>
        <begin position="12"/>
        <end position="38"/>
    </location>
</feature>
<feature type="transmembrane region" description="Helical" evidence="7">
    <location>
        <begin position="147"/>
        <end position="167"/>
    </location>
</feature>
<evidence type="ECO:0000256" key="2">
    <source>
        <dbReference type="ARBA" id="ARBA00010992"/>
    </source>
</evidence>
<evidence type="ECO:0000256" key="7">
    <source>
        <dbReference type="SAM" id="Phobius"/>
    </source>
</evidence>
<feature type="transmembrane region" description="Helical" evidence="7">
    <location>
        <begin position="179"/>
        <end position="197"/>
    </location>
</feature>
<feature type="transmembrane region" description="Helical" evidence="7">
    <location>
        <begin position="58"/>
        <end position="80"/>
    </location>
</feature>
<dbReference type="Proteomes" id="UP000095023">
    <property type="component" value="Unassembled WGS sequence"/>
</dbReference>
<feature type="transmembrane region" description="Helical" evidence="7">
    <location>
        <begin position="443"/>
        <end position="462"/>
    </location>
</feature>
<dbReference type="PANTHER" id="PTHR48022">
    <property type="entry name" value="PLASTIDIC GLUCOSE TRANSPORTER 4"/>
    <property type="match status" value="1"/>
</dbReference>
<evidence type="ECO:0000256" key="4">
    <source>
        <dbReference type="ARBA" id="ARBA00022692"/>
    </source>
</evidence>
<feature type="transmembrane region" description="Helical" evidence="7">
    <location>
        <begin position="277"/>
        <end position="295"/>
    </location>
</feature>
<feature type="transmembrane region" description="Helical" evidence="7">
    <location>
        <begin position="346"/>
        <end position="366"/>
    </location>
</feature>
<dbReference type="InterPro" id="IPR036259">
    <property type="entry name" value="MFS_trans_sf"/>
</dbReference>
<keyword evidence="3" id="KW-0813">Transport</keyword>
<keyword evidence="10" id="KW-1185">Reference proteome</keyword>
<dbReference type="InterPro" id="IPR003663">
    <property type="entry name" value="Sugar/inositol_transpt"/>
</dbReference>
<comment type="subcellular location">
    <subcellularLocation>
        <location evidence="1">Membrane</location>
        <topology evidence="1">Multi-pass membrane protein</topology>
    </subcellularLocation>
</comment>
<feature type="domain" description="Major facilitator superfamily (MFS) profile" evidence="8">
    <location>
        <begin position="10"/>
        <end position="466"/>
    </location>
</feature>
<reference evidence="10" key="1">
    <citation type="submission" date="2016-02" db="EMBL/GenBank/DDBJ databases">
        <title>Comparative genomics of biotechnologically important yeasts.</title>
        <authorList>
            <consortium name="DOE Joint Genome Institute"/>
            <person name="Riley R."/>
            <person name="Haridas S."/>
            <person name="Wolfe K.H."/>
            <person name="Lopes M.R."/>
            <person name="Hittinger C.T."/>
            <person name="Goker M."/>
            <person name="Salamov A."/>
            <person name="Wisecaver J."/>
            <person name="Long T.M."/>
            <person name="Aerts A.L."/>
            <person name="Barry K."/>
            <person name="Choi C."/>
            <person name="Clum A."/>
            <person name="Coughlan A.Y."/>
            <person name="Deshpande S."/>
            <person name="Douglass A.P."/>
            <person name="Hanson S.J."/>
            <person name="Klenk H.-P."/>
            <person name="Labutti K."/>
            <person name="Lapidus A."/>
            <person name="Lindquist E."/>
            <person name="Lipzen A."/>
            <person name="Meier-Kolthoff J.P."/>
            <person name="Ohm R.A."/>
            <person name="Otillar R.P."/>
            <person name="Pangilinan J."/>
            <person name="Peng Y."/>
            <person name="Rokas A."/>
            <person name="Rosa C.A."/>
            <person name="Scheuner C."/>
            <person name="Sibirny A.A."/>
            <person name="Slot J.C."/>
            <person name="Stielow J.B."/>
            <person name="Sun H."/>
            <person name="Kurtzman C.P."/>
            <person name="Blackwell M."/>
            <person name="Jeffries T.W."/>
            <person name="Grigoriev I.V."/>
        </authorList>
    </citation>
    <scope>NUCLEOTIDE SEQUENCE [LARGE SCALE GENOMIC DNA]</scope>
    <source>
        <strain evidence="10">NRRL Y-17796</strain>
    </source>
</reference>
<keyword evidence="6 7" id="KW-0472">Membrane</keyword>
<dbReference type="Pfam" id="PF00083">
    <property type="entry name" value="Sugar_tr"/>
    <property type="match status" value="1"/>
</dbReference>
<feature type="transmembrane region" description="Helical" evidence="7">
    <location>
        <begin position="92"/>
        <end position="110"/>
    </location>
</feature>
<dbReference type="PANTHER" id="PTHR48022:SF38">
    <property type="entry name" value="MAJOR FACILITATOR SUPERFAMILY (MFS) PROFILE DOMAIN-CONTAINING PROTEIN-RELATED"/>
    <property type="match status" value="1"/>
</dbReference>
<evidence type="ECO:0000256" key="5">
    <source>
        <dbReference type="ARBA" id="ARBA00022989"/>
    </source>
</evidence>
<dbReference type="SUPFAM" id="SSF103473">
    <property type="entry name" value="MFS general substrate transporter"/>
    <property type="match status" value="1"/>
</dbReference>
<dbReference type="InterPro" id="IPR005829">
    <property type="entry name" value="Sugar_transporter_CS"/>
</dbReference>
<dbReference type="EMBL" id="KV453843">
    <property type="protein sequence ID" value="ODV89448.1"/>
    <property type="molecule type" value="Genomic_DNA"/>
</dbReference>
<dbReference type="InterPro" id="IPR050360">
    <property type="entry name" value="MFS_Sugar_Transporters"/>
</dbReference>
<gene>
    <name evidence="9" type="ORF">CANCADRAFT_26892</name>
</gene>
<dbReference type="PROSITE" id="PS00217">
    <property type="entry name" value="SUGAR_TRANSPORT_2"/>
    <property type="match status" value="1"/>
</dbReference>
<evidence type="ECO:0000313" key="9">
    <source>
        <dbReference type="EMBL" id="ODV89448.1"/>
    </source>
</evidence>
<protein>
    <recommendedName>
        <fullName evidence="8">Major facilitator superfamily (MFS) profile domain-containing protein</fullName>
    </recommendedName>
</protein>
<keyword evidence="5 7" id="KW-1133">Transmembrane helix</keyword>
<dbReference type="InterPro" id="IPR005828">
    <property type="entry name" value="MFS_sugar_transport-like"/>
</dbReference>
<evidence type="ECO:0000256" key="1">
    <source>
        <dbReference type="ARBA" id="ARBA00004141"/>
    </source>
</evidence>
<dbReference type="PROSITE" id="PS50850">
    <property type="entry name" value="MFS"/>
    <property type="match status" value="1"/>
</dbReference>
<dbReference type="OrthoDB" id="6133115at2759"/>
<feature type="transmembrane region" description="Helical" evidence="7">
    <location>
        <begin position="378"/>
        <end position="401"/>
    </location>
</feature>
<feature type="transmembrane region" description="Helical" evidence="7">
    <location>
        <begin position="413"/>
        <end position="437"/>
    </location>
</feature>
<comment type="similarity">
    <text evidence="2">Belongs to the major facilitator superfamily. Sugar transporter (TC 2.A.1.1) family.</text>
</comment>
<dbReference type="GO" id="GO:0016020">
    <property type="term" value="C:membrane"/>
    <property type="evidence" value="ECO:0007669"/>
    <property type="project" value="UniProtKB-SubCell"/>
</dbReference>
<feature type="transmembrane region" description="Helical" evidence="7">
    <location>
        <begin position="315"/>
        <end position="334"/>
    </location>
</feature>
<dbReference type="Gene3D" id="1.20.1250.20">
    <property type="entry name" value="MFS general substrate transporter like domains"/>
    <property type="match status" value="1"/>
</dbReference>
<feature type="transmembrane region" description="Helical" evidence="7">
    <location>
        <begin position="116"/>
        <end position="135"/>
    </location>
</feature>
<evidence type="ECO:0000259" key="8">
    <source>
        <dbReference type="PROSITE" id="PS50850"/>
    </source>
</evidence>
<evidence type="ECO:0000256" key="3">
    <source>
        <dbReference type="ARBA" id="ARBA00022448"/>
    </source>
</evidence>
<keyword evidence="4 7" id="KW-0812">Transmembrane</keyword>
<evidence type="ECO:0000313" key="10">
    <source>
        <dbReference type="Proteomes" id="UP000095023"/>
    </source>
</evidence>
<dbReference type="AlphaFoldDB" id="A0A1E4TCS8"/>
<proteinExistence type="inferred from homology"/>
<evidence type="ECO:0000256" key="6">
    <source>
        <dbReference type="ARBA" id="ARBA00023136"/>
    </source>
</evidence>